<evidence type="ECO:0000313" key="8">
    <source>
        <dbReference type="EMBL" id="EER33866.1"/>
    </source>
</evidence>
<evidence type="ECO:0000256" key="6">
    <source>
        <dbReference type="SAM" id="MobiDB-lite"/>
    </source>
</evidence>
<dbReference type="InterPro" id="IPR036864">
    <property type="entry name" value="Zn2-C6_fun-type_DNA-bd_sf"/>
</dbReference>
<dbReference type="RefSeq" id="XP_002548387.1">
    <property type="nucleotide sequence ID" value="XM_002548341.1"/>
</dbReference>
<feature type="region of interest" description="Disordered" evidence="6">
    <location>
        <begin position="953"/>
        <end position="975"/>
    </location>
</feature>
<dbReference type="GO" id="GO:0000981">
    <property type="term" value="F:DNA-binding transcription factor activity, RNA polymerase II-specific"/>
    <property type="evidence" value="ECO:0007669"/>
    <property type="project" value="InterPro"/>
</dbReference>
<keyword evidence="4" id="KW-0539">Nucleus</keyword>
<dbReference type="InterPro" id="IPR001138">
    <property type="entry name" value="Zn2Cys6_DnaBD"/>
</dbReference>
<keyword evidence="2" id="KW-0238">DNA-binding</keyword>
<feature type="domain" description="Zn(2)-C6 fungal-type" evidence="7">
    <location>
        <begin position="31"/>
        <end position="63"/>
    </location>
</feature>
<dbReference type="PROSITE" id="PS50048">
    <property type="entry name" value="ZN2_CY6_FUNGAL_2"/>
    <property type="match status" value="1"/>
</dbReference>
<accession>C5M8G2</accession>
<reference evidence="8 9" key="1">
    <citation type="journal article" date="2009" name="Nature">
        <title>Evolution of pathogenicity and sexual reproduction in eight Candida genomes.</title>
        <authorList>
            <person name="Butler G."/>
            <person name="Rasmussen M.D."/>
            <person name="Lin M.F."/>
            <person name="Santos M.A."/>
            <person name="Sakthikumar S."/>
            <person name="Munro C.A."/>
            <person name="Rheinbay E."/>
            <person name="Grabherr M."/>
            <person name="Forche A."/>
            <person name="Reedy J.L."/>
            <person name="Agrafioti I."/>
            <person name="Arnaud M.B."/>
            <person name="Bates S."/>
            <person name="Brown A.J."/>
            <person name="Brunke S."/>
            <person name="Costanzo M.C."/>
            <person name="Fitzpatrick D.A."/>
            <person name="de Groot P.W."/>
            <person name="Harris D."/>
            <person name="Hoyer L.L."/>
            <person name="Hube B."/>
            <person name="Klis F.M."/>
            <person name="Kodira C."/>
            <person name="Lennard N."/>
            <person name="Logue M.E."/>
            <person name="Martin R."/>
            <person name="Neiman A.M."/>
            <person name="Nikolaou E."/>
            <person name="Quail M.A."/>
            <person name="Quinn J."/>
            <person name="Santos M.C."/>
            <person name="Schmitzberger F.F."/>
            <person name="Sherlock G."/>
            <person name="Shah P."/>
            <person name="Silverstein K.A."/>
            <person name="Skrzypek M.S."/>
            <person name="Soll D."/>
            <person name="Staggs R."/>
            <person name="Stansfield I."/>
            <person name="Stumpf M.P."/>
            <person name="Sudbery P.E."/>
            <person name="Srikantha T."/>
            <person name="Zeng Q."/>
            <person name="Berman J."/>
            <person name="Berriman M."/>
            <person name="Heitman J."/>
            <person name="Gow N.A."/>
            <person name="Lorenz M.C."/>
            <person name="Birren B.W."/>
            <person name="Kellis M."/>
            <person name="Cuomo C.A."/>
        </authorList>
    </citation>
    <scope>NUCLEOTIDE SEQUENCE [LARGE SCALE GENOMIC DNA]</scope>
    <source>
        <strain evidence="9">ATCC MYA-3404 / T1</strain>
    </source>
</reference>
<keyword evidence="5" id="KW-0175">Coiled coil</keyword>
<dbReference type="GO" id="GO:0000978">
    <property type="term" value="F:RNA polymerase II cis-regulatory region sequence-specific DNA binding"/>
    <property type="evidence" value="ECO:0007669"/>
    <property type="project" value="TreeGrafter"/>
</dbReference>
<gene>
    <name evidence="8" type="ORF">CTRG_02684</name>
</gene>
<dbReference type="Gene3D" id="4.10.240.10">
    <property type="entry name" value="Zn(2)-C6 fungal-type DNA-binding domain"/>
    <property type="match status" value="1"/>
</dbReference>
<dbReference type="VEuPathDB" id="FungiDB:CTRG_02684"/>
<evidence type="ECO:0000256" key="5">
    <source>
        <dbReference type="SAM" id="Coils"/>
    </source>
</evidence>
<keyword evidence="1" id="KW-0805">Transcription regulation</keyword>
<evidence type="ECO:0000256" key="2">
    <source>
        <dbReference type="ARBA" id="ARBA00023125"/>
    </source>
</evidence>
<evidence type="ECO:0000259" key="7">
    <source>
        <dbReference type="PROSITE" id="PS50048"/>
    </source>
</evidence>
<evidence type="ECO:0000256" key="3">
    <source>
        <dbReference type="ARBA" id="ARBA00023163"/>
    </source>
</evidence>
<feature type="region of interest" description="Disordered" evidence="6">
    <location>
        <begin position="294"/>
        <end position="366"/>
    </location>
</feature>
<dbReference type="HOGENOM" id="CLU_005088_0_0_1"/>
<dbReference type="PROSITE" id="PS00463">
    <property type="entry name" value="ZN2_CY6_FUNGAL_1"/>
    <property type="match status" value="1"/>
</dbReference>
<dbReference type="AlphaFoldDB" id="C5M8G2"/>
<evidence type="ECO:0000256" key="4">
    <source>
        <dbReference type="ARBA" id="ARBA00023242"/>
    </source>
</evidence>
<dbReference type="CDD" id="cd00067">
    <property type="entry name" value="GAL4"/>
    <property type="match status" value="1"/>
</dbReference>
<feature type="compositionally biased region" description="Polar residues" evidence="6">
    <location>
        <begin position="996"/>
        <end position="1007"/>
    </location>
</feature>
<feature type="coiled-coil region" evidence="5">
    <location>
        <begin position="92"/>
        <end position="130"/>
    </location>
</feature>
<dbReference type="EMBL" id="GG692397">
    <property type="protein sequence ID" value="EER33866.1"/>
    <property type="molecule type" value="Genomic_DNA"/>
</dbReference>
<name>C5M8G2_CANTT</name>
<feature type="region of interest" description="Disordered" evidence="6">
    <location>
        <begin position="994"/>
        <end position="1058"/>
    </location>
</feature>
<dbReference type="OrthoDB" id="427480at2759"/>
<evidence type="ECO:0000256" key="1">
    <source>
        <dbReference type="ARBA" id="ARBA00023015"/>
    </source>
</evidence>
<keyword evidence="9" id="KW-1185">Reference proteome</keyword>
<dbReference type="GO" id="GO:0005634">
    <property type="term" value="C:nucleus"/>
    <property type="evidence" value="ECO:0007669"/>
    <property type="project" value="TreeGrafter"/>
</dbReference>
<dbReference type="GO" id="GO:0045944">
    <property type="term" value="P:positive regulation of transcription by RNA polymerase II"/>
    <property type="evidence" value="ECO:0007669"/>
    <property type="project" value="TreeGrafter"/>
</dbReference>
<feature type="compositionally biased region" description="Low complexity" evidence="6">
    <location>
        <begin position="306"/>
        <end position="337"/>
    </location>
</feature>
<keyword evidence="3" id="KW-0804">Transcription</keyword>
<protein>
    <recommendedName>
        <fullName evidence="7">Zn(2)-C6 fungal-type domain-containing protein</fullName>
    </recommendedName>
</protein>
<dbReference type="PANTHER" id="PTHR31069">
    <property type="entry name" value="OLEATE-ACTIVATED TRANSCRIPTION FACTOR 1-RELATED"/>
    <property type="match status" value="1"/>
</dbReference>
<dbReference type="KEGG" id="ctp:CTRG_02684"/>
<dbReference type="Proteomes" id="UP000002037">
    <property type="component" value="Unassembled WGS sequence"/>
</dbReference>
<sequence length="1127" mass="127089">MGPSILKLEESPKPVSKVSKPKRQRSRVPVSCLACKKRKVKCDKGKPACGGCIRNGVGHLCEYIYPHWVDKGQSGSASASSPAGQPLLSPVKIEQTNEYKALKNQNEKVISNQRKEIEDLKRQLSVVQQLSPPRDAQGNDPTGNDRSYLANGISVLGKLSPLTNYSLAKMEILEEYNVSPNSTWKNPASIDNLDIYSWVNIIKLDPQLTTLWFKITNLQKMYHMYKINKLKNGSDRVKNASQGKPSSNSSAGKVNEIDFTHAFLENSPNIIPQQNSGSDHKCPVIECDFNLIMDDMSSPNQSPKNGSTKQKQTQQQESKQLQSQQMQGLESESGQKQQQERQQEKEDVEMCPEKLQPGGTEGQEQMTCPMFKNDVVHKSKALQFKLQSLFDSFLNLTRGCNLGYNQMIFLIDFYYRSDLFDSKMLLLFYKQDILDVVQKGMTGEILLNLPKGLHEDIYYQLKVSGIYLSMLATIVETSLSYLRESLRTGDCDEVAPSFRAQFPHELAYLGLGSKQTNIYYICEDLLGNADMNFDSLACVALYMTFLNKIIVEYNSPGGLFNEPRSSFTKLFTNLLEIIFAPSSHLEIWKNPELVEFGTPQKKTVKALRLHLCHLWSNLIRISNIATFNFIPIIKSSPKLDGLLQKMFSKIAVVDSWQYHLKYLTSIGEGQLIIVLHVHYLIAEMYSALRFGILNIGIPKLTVSNLDIIIKQCSTWLQDVGLERVSEIRRLEIVYMLSYSRLFLMYILLLQGEDLNNEGMLGHMVLPDIVSRLNQFVELLKNGSNQSLYIFSALGELITRTIQIVIAVLARIKSKNSCFKSHQTLYEEQISKVIKEVSSVLEFLQNVTPNRGNERLVKLSKLWKFYLTFVNSSNSESKSVNYAKLHASVPEFQQKSCPVADNSMNPAPAPSSMSNEFTRCPISHITSPMAEEYSGGKSEDASCGRSSNIIPPIGGFGNNYTSNSKRRKCPFDHTTMMKRMPSYSNAIESNMREYKTFSPSPLGSTVPITSPMVRHSDSTEILQSVPSSTPPPRQFPLPSMLAQSQSQQSQSQMPPQQQEMDLRSVTSSISMFAPDDLELFNQFGDFDLDFLHNENLLDHIGNNNNIKMETSSSSDNNINNSNIENFFQ</sequence>
<dbReference type="PANTHER" id="PTHR31069:SF12">
    <property type="entry name" value="TRANSCRIPTION FACTOR DOMAIN-CONTAINING PROTEIN"/>
    <property type="match status" value="1"/>
</dbReference>
<dbReference type="SUPFAM" id="SSF57701">
    <property type="entry name" value="Zn2/Cys6 DNA-binding domain"/>
    <property type="match status" value="1"/>
</dbReference>
<dbReference type="SMART" id="SM00066">
    <property type="entry name" value="GAL4"/>
    <property type="match status" value="1"/>
</dbReference>
<organism evidence="8 9">
    <name type="scientific">Candida tropicalis (strain ATCC MYA-3404 / T1)</name>
    <name type="common">Yeast</name>
    <dbReference type="NCBI Taxonomy" id="294747"/>
    <lineage>
        <taxon>Eukaryota</taxon>
        <taxon>Fungi</taxon>
        <taxon>Dikarya</taxon>
        <taxon>Ascomycota</taxon>
        <taxon>Saccharomycotina</taxon>
        <taxon>Pichiomycetes</taxon>
        <taxon>Debaryomycetaceae</taxon>
        <taxon>Candida/Lodderomyces clade</taxon>
        <taxon>Candida</taxon>
    </lineage>
</organism>
<dbReference type="GeneID" id="8302071"/>
<dbReference type="GO" id="GO:0008270">
    <property type="term" value="F:zinc ion binding"/>
    <property type="evidence" value="ECO:0007669"/>
    <property type="project" value="InterPro"/>
</dbReference>
<dbReference type="eggNOG" id="ENOG502SABA">
    <property type="taxonomic scope" value="Eukaryota"/>
</dbReference>
<dbReference type="InterPro" id="IPR050675">
    <property type="entry name" value="OAF3"/>
</dbReference>
<feature type="compositionally biased region" description="Low complexity" evidence="6">
    <location>
        <begin position="1035"/>
        <end position="1057"/>
    </location>
</feature>
<feature type="region of interest" description="Disordered" evidence="6">
    <location>
        <begin position="1"/>
        <end position="23"/>
    </location>
</feature>
<proteinExistence type="predicted"/>
<dbReference type="STRING" id="294747.C5M8G2"/>
<evidence type="ECO:0000313" key="9">
    <source>
        <dbReference type="Proteomes" id="UP000002037"/>
    </source>
</evidence>
<dbReference type="Pfam" id="PF00172">
    <property type="entry name" value="Zn_clus"/>
    <property type="match status" value="1"/>
</dbReference>